<evidence type="ECO:0000256" key="2">
    <source>
        <dbReference type="ARBA" id="ARBA00004906"/>
    </source>
</evidence>
<protein>
    <recommendedName>
        <fullName evidence="12">E3 ubiquitin-protein ligase</fullName>
        <ecNumber evidence="12">2.3.2.27</ecNumber>
    </recommendedName>
</protein>
<evidence type="ECO:0000256" key="3">
    <source>
        <dbReference type="ARBA" id="ARBA00022553"/>
    </source>
</evidence>
<dbReference type="PANTHER" id="PTHR21497:SF28">
    <property type="entry name" value="E3 UBIQUITIN-PROTEIN LIGASE UBR2"/>
    <property type="match status" value="1"/>
</dbReference>
<dbReference type="InterPro" id="IPR047508">
    <property type="entry name" value="UBR-box_UBR2"/>
</dbReference>
<dbReference type="Proteomes" id="UP000472262">
    <property type="component" value="Unassembled WGS sequence"/>
</dbReference>
<evidence type="ECO:0000259" key="13">
    <source>
        <dbReference type="PROSITE" id="PS51157"/>
    </source>
</evidence>
<feature type="zinc finger region" description="UBR-type" evidence="11">
    <location>
        <begin position="99"/>
        <end position="171"/>
    </location>
</feature>
<dbReference type="Gene3D" id="2.10.110.30">
    <property type="match status" value="1"/>
</dbReference>
<dbReference type="GO" id="GO:0061630">
    <property type="term" value="F:ubiquitin protein ligase activity"/>
    <property type="evidence" value="ECO:0007669"/>
    <property type="project" value="UniProtKB-UniRule"/>
</dbReference>
<dbReference type="InterPro" id="IPR003126">
    <property type="entry name" value="Znf_UBR"/>
</dbReference>
<keyword evidence="3" id="KW-0597">Phosphoprotein</keyword>
<dbReference type="InterPro" id="IPR044046">
    <property type="entry name" value="E3_ligase_UBR-like_C"/>
</dbReference>
<evidence type="ECO:0000313" key="15">
    <source>
        <dbReference type="Proteomes" id="UP000472262"/>
    </source>
</evidence>
<gene>
    <name evidence="14" type="primary">ubr2</name>
</gene>
<dbReference type="CDD" id="cd19679">
    <property type="entry name" value="UBR-box_UBR2"/>
    <property type="match status" value="1"/>
</dbReference>
<name>A0A672T8A9_SINGR</name>
<organism evidence="14 15">
    <name type="scientific">Sinocyclocheilus grahami</name>
    <name type="common">Dianchi golden-line fish</name>
    <name type="synonym">Barbus grahami</name>
    <dbReference type="NCBI Taxonomy" id="75366"/>
    <lineage>
        <taxon>Eukaryota</taxon>
        <taxon>Metazoa</taxon>
        <taxon>Chordata</taxon>
        <taxon>Craniata</taxon>
        <taxon>Vertebrata</taxon>
        <taxon>Euteleostomi</taxon>
        <taxon>Actinopterygii</taxon>
        <taxon>Neopterygii</taxon>
        <taxon>Teleostei</taxon>
        <taxon>Ostariophysi</taxon>
        <taxon>Cypriniformes</taxon>
        <taxon>Cyprinidae</taxon>
        <taxon>Cyprininae</taxon>
        <taxon>Sinocyclocheilus</taxon>
    </lineage>
</organism>
<dbReference type="GO" id="GO:0000151">
    <property type="term" value="C:ubiquitin ligase complex"/>
    <property type="evidence" value="ECO:0007669"/>
    <property type="project" value="TreeGrafter"/>
</dbReference>
<keyword evidence="8 12" id="KW-0862">Zinc</keyword>
<dbReference type="InterPro" id="IPR042065">
    <property type="entry name" value="E3_ELL-like"/>
</dbReference>
<comment type="similarity">
    <text evidence="10 12">Belongs to the E3 ubiquitin-protein ligase UBR1-like family.</text>
</comment>
<evidence type="ECO:0000256" key="11">
    <source>
        <dbReference type="PROSITE-ProRule" id="PRU00508"/>
    </source>
</evidence>
<keyword evidence="15" id="KW-1185">Reference proteome</keyword>
<dbReference type="GO" id="GO:0071596">
    <property type="term" value="P:ubiquitin-dependent protein catabolic process via the N-end rule pathway"/>
    <property type="evidence" value="ECO:0007669"/>
    <property type="project" value="UniProtKB-UniRule"/>
</dbReference>
<dbReference type="SUPFAM" id="SSF46785">
    <property type="entry name" value="Winged helix' DNA-binding domain"/>
    <property type="match status" value="1"/>
</dbReference>
<evidence type="ECO:0000256" key="7">
    <source>
        <dbReference type="ARBA" id="ARBA00022786"/>
    </source>
</evidence>
<comment type="function">
    <text evidence="12">Ubiquitin ligase protein which is a component of the N-end rule pathway. Recognizes and binds to proteins bearing specific N-terminal residues that are destabilizing according to the N-end rule, leading to their ubiquitination and subsequent degradation.</text>
</comment>
<proteinExistence type="inferred from homology"/>
<evidence type="ECO:0000256" key="12">
    <source>
        <dbReference type="RuleBase" id="RU366018"/>
    </source>
</evidence>
<keyword evidence="9" id="KW-0007">Acetylation</keyword>
<dbReference type="FunFam" id="1.10.10.2670:FF:000001">
    <property type="entry name" value="E3 ubiquitin-protein ligase UBR2 isoform X1"/>
    <property type="match status" value="1"/>
</dbReference>
<dbReference type="InterPro" id="IPR055194">
    <property type="entry name" value="UBR1-like_WH"/>
</dbReference>
<keyword evidence="5 12" id="KW-0479">Metal-binding</keyword>
<evidence type="ECO:0000256" key="6">
    <source>
        <dbReference type="ARBA" id="ARBA00022771"/>
    </source>
</evidence>
<sequence>MAAAETDREAPSALCSEFLQFSAKDTAAKWLQASNLPKEVYQHLACYVPKIYCLGPNLNPQNEDLLAPLLLQSPLEWYLCGEEPSVGLAKLEQNNQPSQLCGHVFKVGEPTYSCRYNCAADPTCVLCMQCFLGSVHKEHRYRMTTSGGGGFCDCGDTEAWKKGPYCQKHEPNISDSSQKDPLANMSEEMIARTHNVFSIILKYAVDMLTWDKEDELPEGLEPPNTSRQTKPLRVEVMHSSVVAHQCFALKALTWLGQIIRCSDALRRILCQVGLQRGPEGENSSLVDTLMLCDSKMWKGARNVYHQLFMSSLLMDSKYKKLFAIQFAKNYECLQSDYVKDDHDREFSVTDLSVQMFAVPSLARMLITEENLMTTIIRTFMDHLRHRDLQGHFQFERYTAQQAFKFRRVQSLIGDLKYVLMSRPTEWTDQLREKYLEGFDAFLELLKCMQGMDPVVRQVGQHIEMEPEWEAAFTLQMKLTHIISMMQEWCASDERVLIEAYKKCLSALTHCHSGFTDGEQPITLCMCGHSVDTIRYCVSQEKVSIHLPVSRLLAGLHALLSKTEVAYRFPEQLPLSELSPPMLIEHPLRCLILCAQVHAGMWRRNGFSLVNQIYYYHNVKCRVEMFDQDLIMLQAGASMMDPNHFLMIMLSRFELYHIFSSADCRKRYSRENANKDVLQQNNTLIEEMLHLVIMTVGERYTAGVGQVESSDETRREIVHQLCIRPMAHSELVKALPENENKETGMERVIDSVSLFKKPGVTGRGLYKLRPECAKMFNLYFYHYSRADQSKAEEAQRRIKRQNGEDSGTLYIHTFMILDMFLPHTQVRAQYELVLQVLHLIGMGLVEEQQHLISSADDDTNFNFTLKISRPGEAPANTPSILALLETLQNAPHLEVHKDMIRWILKVKLIQISLQSPTWHSQEEMVRDKDKAERKRKAEMARLRREKIMAQMSEMQRHFINENKELFQQSLEELDPSTSSTLDSCDSTLVCVGPRRWRAGGSERRQMVTCILCQEEQEIRTDGKAMVLAAFVQRSTVMSKNRKRPPHNPDKYDPLFMHPDLSFGTHTGSCGHIMHSHCWQSCMRFSGLHEVSSGWHLWHCVKAGILPYLRAAALFFHYLNGAPAPPEFHSAGEWEALCGYLCLPSNLLQLYYNNQELMEPLCAAGSSERFPRESNHIIELPGDYSALINQASSFTCPKSGGDKSRAPTLCLVCGAMLCSQSYCCQTELEGEDVGACTAHTFACGAGVGIFLRVRESQVLFLAGKSKGCFYAPPYLDDYGETDQGLRRGNPLHLCQERYRKVQKLWRTLVGIDWQHL</sequence>
<evidence type="ECO:0000256" key="1">
    <source>
        <dbReference type="ARBA" id="ARBA00000900"/>
    </source>
</evidence>
<dbReference type="FunFam" id="2.10.110.30:FF:000001">
    <property type="entry name" value="E3 ubiquitin-protein ligase UBR2 isoform 1"/>
    <property type="match status" value="1"/>
</dbReference>
<reference evidence="14" key="1">
    <citation type="submission" date="2025-08" db="UniProtKB">
        <authorList>
            <consortium name="Ensembl"/>
        </authorList>
    </citation>
    <scope>IDENTIFICATION</scope>
</reference>
<dbReference type="EC" id="2.3.2.27" evidence="12"/>
<dbReference type="GO" id="GO:0008270">
    <property type="term" value="F:zinc ion binding"/>
    <property type="evidence" value="ECO:0007669"/>
    <property type="project" value="UniProtKB-UniRule"/>
</dbReference>
<comment type="pathway">
    <text evidence="2 12">Protein modification; protein ubiquitination.</text>
</comment>
<keyword evidence="6 12" id="KW-0863">Zinc-finger</keyword>
<dbReference type="GO" id="GO:0005737">
    <property type="term" value="C:cytoplasm"/>
    <property type="evidence" value="ECO:0007669"/>
    <property type="project" value="TreeGrafter"/>
</dbReference>
<dbReference type="PANTHER" id="PTHR21497">
    <property type="entry name" value="UBIQUITIN LIGASE E3 ALPHA-RELATED"/>
    <property type="match status" value="1"/>
</dbReference>
<dbReference type="InterPro" id="IPR036390">
    <property type="entry name" value="WH_DNA-bd_sf"/>
</dbReference>
<evidence type="ECO:0000256" key="10">
    <source>
        <dbReference type="ARBA" id="ARBA00046341"/>
    </source>
</evidence>
<dbReference type="PROSITE" id="PS51157">
    <property type="entry name" value="ZF_UBR"/>
    <property type="match status" value="1"/>
</dbReference>
<evidence type="ECO:0000256" key="5">
    <source>
        <dbReference type="ARBA" id="ARBA00022723"/>
    </source>
</evidence>
<dbReference type="InterPro" id="IPR039164">
    <property type="entry name" value="UBR1-like"/>
</dbReference>
<evidence type="ECO:0000313" key="14">
    <source>
        <dbReference type="Ensembl" id="ENSSGRP00000111139.1"/>
    </source>
</evidence>
<evidence type="ECO:0000256" key="8">
    <source>
        <dbReference type="ARBA" id="ARBA00022833"/>
    </source>
</evidence>
<feature type="domain" description="UBR-type" evidence="13">
    <location>
        <begin position="99"/>
        <end position="171"/>
    </location>
</feature>
<keyword evidence="7 12" id="KW-0833">Ubl conjugation pathway</keyword>
<accession>A0A672T8A9</accession>
<dbReference type="SMART" id="SM00396">
    <property type="entry name" value="ZnF_UBR1"/>
    <property type="match status" value="1"/>
</dbReference>
<evidence type="ECO:0000256" key="4">
    <source>
        <dbReference type="ARBA" id="ARBA00022679"/>
    </source>
</evidence>
<keyword evidence="4 12" id="KW-0808">Transferase</keyword>
<dbReference type="Pfam" id="PF18995">
    <property type="entry name" value="PRT6_C"/>
    <property type="match status" value="1"/>
</dbReference>
<dbReference type="UniPathway" id="UPA00143"/>
<evidence type="ECO:0000256" key="9">
    <source>
        <dbReference type="ARBA" id="ARBA00022990"/>
    </source>
</evidence>
<dbReference type="Pfam" id="PF02207">
    <property type="entry name" value="zf-UBR"/>
    <property type="match status" value="1"/>
</dbReference>
<dbReference type="GO" id="GO:0016567">
    <property type="term" value="P:protein ubiquitination"/>
    <property type="evidence" value="ECO:0007669"/>
    <property type="project" value="UniProtKB-UniRule"/>
</dbReference>
<dbReference type="Ensembl" id="ENSSGRT00000118057.1">
    <property type="protein sequence ID" value="ENSSGRP00000111139.1"/>
    <property type="gene ID" value="ENSSGRG00000054594.1"/>
</dbReference>
<dbReference type="Pfam" id="PF22960">
    <property type="entry name" value="WHD_UBR1"/>
    <property type="match status" value="1"/>
</dbReference>
<dbReference type="Gene3D" id="1.10.10.2670">
    <property type="entry name" value="E3 ubiquitin-protein ligase"/>
    <property type="match status" value="1"/>
</dbReference>
<reference evidence="14" key="2">
    <citation type="submission" date="2025-09" db="UniProtKB">
        <authorList>
            <consortium name="Ensembl"/>
        </authorList>
    </citation>
    <scope>IDENTIFICATION</scope>
</reference>
<comment type="catalytic activity">
    <reaction evidence="1 12">
        <text>S-ubiquitinyl-[E2 ubiquitin-conjugating enzyme]-L-cysteine + [acceptor protein]-L-lysine = [E2 ubiquitin-conjugating enzyme]-L-cysteine + N(6)-ubiquitinyl-[acceptor protein]-L-lysine.</text>
        <dbReference type="EC" id="2.3.2.27"/>
    </reaction>
</comment>